<evidence type="ECO:0000256" key="6">
    <source>
        <dbReference type="ARBA" id="ARBA00022490"/>
    </source>
</evidence>
<dbReference type="PANTHER" id="PTHR43651">
    <property type="entry name" value="1,4-ALPHA-GLUCAN-BRANCHING ENZYME"/>
    <property type="match status" value="1"/>
</dbReference>
<keyword evidence="8" id="KW-0119">Carbohydrate metabolism</keyword>
<dbReference type="InterPro" id="IPR004193">
    <property type="entry name" value="Glyco_hydro_13_N"/>
</dbReference>
<dbReference type="EMBL" id="LIZX01000023">
    <property type="protein sequence ID" value="KPJ69512.1"/>
    <property type="molecule type" value="Genomic_DNA"/>
</dbReference>
<dbReference type="InterPro" id="IPR017853">
    <property type="entry name" value="GH"/>
</dbReference>
<evidence type="ECO:0000256" key="1">
    <source>
        <dbReference type="ARBA" id="ARBA00004496"/>
    </source>
</evidence>
<evidence type="ECO:0000313" key="20">
    <source>
        <dbReference type="Proteomes" id="UP000051861"/>
    </source>
</evidence>
<feature type="active site" description="Proton donor" evidence="15">
    <location>
        <position position="296"/>
    </location>
</feature>
<evidence type="ECO:0000256" key="12">
    <source>
        <dbReference type="ARBA" id="ARBA00034013"/>
    </source>
</evidence>
<dbReference type="InterPro" id="IPR006047">
    <property type="entry name" value="GH13_cat_dom"/>
</dbReference>
<dbReference type="PIRSF" id="PIRSF006337">
    <property type="entry name" value="Trehalose_TreZ"/>
    <property type="match status" value="1"/>
</dbReference>
<evidence type="ECO:0000256" key="11">
    <source>
        <dbReference type="ARBA" id="ARBA00033284"/>
    </source>
</evidence>
<dbReference type="InterPro" id="IPR014756">
    <property type="entry name" value="Ig_E-set"/>
</dbReference>
<evidence type="ECO:0000256" key="2">
    <source>
        <dbReference type="ARBA" id="ARBA00005199"/>
    </source>
</evidence>
<dbReference type="Gene3D" id="3.20.20.80">
    <property type="entry name" value="Glycosidases"/>
    <property type="match status" value="1"/>
</dbReference>
<reference evidence="19 20" key="1">
    <citation type="journal article" date="2015" name="Microbiome">
        <title>Genomic resolution of linkages in carbon, nitrogen, and sulfur cycling among widespread estuary sediment bacteria.</title>
        <authorList>
            <person name="Baker B.J."/>
            <person name="Lazar C.S."/>
            <person name="Teske A.P."/>
            <person name="Dick G.J."/>
        </authorList>
    </citation>
    <scope>NUCLEOTIDE SEQUENCE [LARGE SCALE GENOMIC DNA]</scope>
    <source>
        <strain evidence="19">DG_54_3</strain>
    </source>
</reference>
<dbReference type="Gene3D" id="1.10.10.760">
    <property type="entry name" value="E-set domains of sugar-utilizing enzymes"/>
    <property type="match status" value="1"/>
</dbReference>
<comment type="pathway">
    <text evidence="2 14">Glycan biosynthesis; trehalose biosynthesis.</text>
</comment>
<evidence type="ECO:0000256" key="14">
    <source>
        <dbReference type="PIRNR" id="PIRNR006337"/>
    </source>
</evidence>
<keyword evidence="6" id="KW-0963">Cytoplasm</keyword>
<comment type="caution">
    <text evidence="19">The sequence shown here is derived from an EMBL/GenBank/DDBJ whole genome shotgun (WGS) entry which is preliminary data.</text>
</comment>
<name>A0A0S7Y474_UNCSA</name>
<evidence type="ECO:0000256" key="16">
    <source>
        <dbReference type="PIRSR" id="PIRSR006337-2"/>
    </source>
</evidence>
<dbReference type="InterPro" id="IPR044901">
    <property type="entry name" value="Trehalose_TreZ_E-set_sf"/>
</dbReference>
<dbReference type="Proteomes" id="UP000051861">
    <property type="component" value="Unassembled WGS sequence"/>
</dbReference>
<evidence type="ECO:0000256" key="17">
    <source>
        <dbReference type="PIRSR" id="PIRSR006337-3"/>
    </source>
</evidence>
<organism evidence="19 20">
    <name type="scientific">candidate division WOR-1 bacterium DG_54_3</name>
    <dbReference type="NCBI Taxonomy" id="1703775"/>
    <lineage>
        <taxon>Bacteria</taxon>
        <taxon>Bacillati</taxon>
        <taxon>Saganbacteria</taxon>
    </lineage>
</organism>
<comment type="subcellular location">
    <subcellularLocation>
        <location evidence="1 15">Cytoplasm</location>
    </subcellularLocation>
</comment>
<dbReference type="NCBIfam" id="TIGR02402">
    <property type="entry name" value="trehalose_TreZ"/>
    <property type="match status" value="1"/>
</dbReference>
<evidence type="ECO:0000259" key="18">
    <source>
        <dbReference type="SMART" id="SM00642"/>
    </source>
</evidence>
<evidence type="ECO:0000256" key="9">
    <source>
        <dbReference type="ARBA" id="ARBA00023295"/>
    </source>
</evidence>
<evidence type="ECO:0000256" key="10">
    <source>
        <dbReference type="ARBA" id="ARBA00032057"/>
    </source>
</evidence>
<gene>
    <name evidence="19" type="ORF">AMJ44_03715</name>
</gene>
<evidence type="ECO:0000256" key="3">
    <source>
        <dbReference type="ARBA" id="ARBA00008061"/>
    </source>
</evidence>
<protein>
    <recommendedName>
        <fullName evidence="5 13">Malto-oligosyltrehalose trehalohydrolase</fullName>
        <shortName evidence="14">MTHase</shortName>
        <ecNumber evidence="4 13">3.2.1.141</ecNumber>
    </recommendedName>
    <alternativeName>
        <fullName evidence="11 14">4-alpha-D-((1-&gt;4)-alpha-D-glucano)trehalose trehalohydrolase</fullName>
    </alternativeName>
    <alternativeName>
        <fullName evidence="10 14">Maltooligosyl trehalose trehalohydrolase</fullName>
    </alternativeName>
</protein>
<dbReference type="InterPro" id="IPR013783">
    <property type="entry name" value="Ig-like_fold"/>
</dbReference>
<dbReference type="GO" id="GO:0033942">
    <property type="term" value="F:4-alpha-D-(1-&gt;4)-alpha-D-glucanotrehalose trehalohydrolase activity"/>
    <property type="evidence" value="ECO:0007669"/>
    <property type="project" value="UniProtKB-EC"/>
</dbReference>
<keyword evidence="9 14" id="KW-0326">Glycosidase</keyword>
<dbReference type="AlphaFoldDB" id="A0A0S7Y474"/>
<feature type="site" description="Transition state stabilizer" evidence="17">
    <location>
        <position position="390"/>
    </location>
</feature>
<sequence length="611" mass="69557">MEIGARYIKEGKCTFSLWAPFLRSVSVKIISPQARAFPLQKTASGYWRAAIEDIAPGSAYYFVLDDSKELPDPASFFQPQGVHGPSQVIDQSSFAWQDQKWSGIPLDKLIIYEIHVGSFTPEGNFAAIIPRLKELANLGVNAIEIMPVAQFPGERNWGYDGAYPFAVQNSYGGPSGLKNLINQAHAQGLAVILDVVYNHLGPEGNYLAEYAPYFTDKYHTPWGKAVNFDDTDNQGVRNYFIQNALYWFKSYHVDALRIDAIHGIFDKSPKHILKELAEEVEKFSAEEGRRFYLIVESDLNQAQVIRERSRGGYGIDAQWCDDFHHCLHTLLTGEKNGYYADFGKIEQLEKSFREGFVYTGEYSVYRKSTHGTSSRDIPADRFVVFLQNHDQVGNRLKGERLSTLVNFEGLKLAIGSVLLSPYIPLLFMGEEYGEEAPFLYFVSHSDPALAKAVWEGRKKEFEAFGWRGELPDPACEETFLKTKIDWSKREEGKHKVLLNFYKQLISLRKNIPNIPALNHLDKDGAQVVSSEEAHYLYLRRWYNDSDVVCLMNFSQQVNEFKIDLPGDKWRKIIDSAEEEWLGPGSALPQKLAWAQKLKMRPLGLALYEKAH</sequence>
<proteinExistence type="inferred from homology"/>
<evidence type="ECO:0000256" key="5">
    <source>
        <dbReference type="ARBA" id="ARBA00015938"/>
    </source>
</evidence>
<evidence type="ECO:0000313" key="19">
    <source>
        <dbReference type="EMBL" id="KPJ69512.1"/>
    </source>
</evidence>
<feature type="binding site" evidence="16">
    <location>
        <begin position="321"/>
        <end position="325"/>
    </location>
    <ligand>
        <name>substrate</name>
    </ligand>
</feature>
<dbReference type="InterPro" id="IPR012768">
    <property type="entry name" value="Trehalose_TreZ"/>
</dbReference>
<dbReference type="SUPFAM" id="SSF51445">
    <property type="entry name" value="(Trans)glycosidases"/>
    <property type="match status" value="1"/>
</dbReference>
<comment type="catalytic activity">
    <reaction evidence="12 14">
        <text>hydrolysis of (1-&gt;4)-alpha-D-glucosidic linkage in 4-alpha-D-[(1-&gt;4)-alpha-D-glucanosyl]n trehalose to yield trehalose and (1-&gt;4)-alpha-D-glucan.</text>
        <dbReference type="EC" id="3.2.1.141"/>
    </reaction>
</comment>
<feature type="binding site" evidence="16">
    <location>
        <begin position="257"/>
        <end position="262"/>
    </location>
    <ligand>
        <name>substrate</name>
    </ligand>
</feature>
<accession>A0A0S7Y474</accession>
<dbReference type="SUPFAM" id="SSF81296">
    <property type="entry name" value="E set domains"/>
    <property type="match status" value="1"/>
</dbReference>
<comment type="similarity">
    <text evidence="3 14">Belongs to the glycosyl hydrolase 13 family.</text>
</comment>
<evidence type="ECO:0000256" key="8">
    <source>
        <dbReference type="ARBA" id="ARBA00023277"/>
    </source>
</evidence>
<evidence type="ECO:0000256" key="4">
    <source>
        <dbReference type="ARBA" id="ARBA00012268"/>
    </source>
</evidence>
<dbReference type="UniPathway" id="UPA00299"/>
<feature type="domain" description="Glycosyl hydrolase family 13 catalytic" evidence="18">
    <location>
        <begin position="113"/>
        <end position="457"/>
    </location>
</feature>
<evidence type="ECO:0000256" key="7">
    <source>
        <dbReference type="ARBA" id="ARBA00022801"/>
    </source>
</evidence>
<dbReference type="GO" id="GO:0005992">
    <property type="term" value="P:trehalose biosynthetic process"/>
    <property type="evidence" value="ECO:0007669"/>
    <property type="project" value="UniProtKB-UniRule"/>
</dbReference>
<evidence type="ECO:0000256" key="15">
    <source>
        <dbReference type="PIRSR" id="PIRSR006337-1"/>
    </source>
</evidence>
<dbReference type="Gene3D" id="2.60.40.10">
    <property type="entry name" value="Immunoglobulins"/>
    <property type="match status" value="1"/>
</dbReference>
<dbReference type="PATRIC" id="fig|1703775.3.peg.834"/>
<evidence type="ECO:0000256" key="13">
    <source>
        <dbReference type="NCBIfam" id="TIGR02402"/>
    </source>
</evidence>
<dbReference type="CDD" id="cd02853">
    <property type="entry name" value="E_set_MTHase_like_N"/>
    <property type="match status" value="1"/>
</dbReference>
<dbReference type="CDD" id="cd11325">
    <property type="entry name" value="AmyAc_GTHase"/>
    <property type="match status" value="1"/>
</dbReference>
<dbReference type="PANTHER" id="PTHR43651:SF11">
    <property type="entry name" value="MALTO-OLIGOSYLTREHALOSE TREHALOHYDROLASE"/>
    <property type="match status" value="1"/>
</dbReference>
<dbReference type="Pfam" id="PF02922">
    <property type="entry name" value="CBM_48"/>
    <property type="match status" value="1"/>
</dbReference>
<feature type="active site" description="Nucleophile" evidence="15">
    <location>
        <position position="259"/>
    </location>
</feature>
<dbReference type="GO" id="GO:0005737">
    <property type="term" value="C:cytoplasm"/>
    <property type="evidence" value="ECO:0007669"/>
    <property type="project" value="UniProtKB-SubCell"/>
</dbReference>
<keyword evidence="7 14" id="KW-0378">Hydrolase</keyword>
<dbReference type="Pfam" id="PF00128">
    <property type="entry name" value="Alpha-amylase"/>
    <property type="match status" value="1"/>
</dbReference>
<dbReference type="SMART" id="SM00642">
    <property type="entry name" value="Aamy"/>
    <property type="match status" value="1"/>
</dbReference>
<feature type="binding site" evidence="16">
    <location>
        <begin position="389"/>
        <end position="394"/>
    </location>
    <ligand>
        <name>substrate</name>
    </ligand>
</feature>
<dbReference type="EC" id="3.2.1.141" evidence="4 13"/>